<dbReference type="InterPro" id="IPR056785">
    <property type="entry name" value="YkcA/B-like_C"/>
</dbReference>
<feature type="transmembrane region" description="Helical" evidence="9">
    <location>
        <begin position="438"/>
        <end position="457"/>
    </location>
</feature>
<dbReference type="PANTHER" id="PTHR33908:SF3">
    <property type="entry name" value="UNDECAPRENYL PHOSPHATE-ALPHA-4-AMINO-4-DEOXY-L-ARABINOSE ARABINOSYL TRANSFERASE"/>
    <property type="match status" value="1"/>
</dbReference>
<keyword evidence="4 12" id="KW-0808">Transferase</keyword>
<feature type="region of interest" description="Disordered" evidence="8">
    <location>
        <begin position="577"/>
        <end position="620"/>
    </location>
</feature>
<evidence type="ECO:0000259" key="10">
    <source>
        <dbReference type="Pfam" id="PF13231"/>
    </source>
</evidence>
<comment type="caution">
    <text evidence="12">The sequence shown here is derived from an EMBL/GenBank/DDBJ whole genome shotgun (WGS) entry which is preliminary data.</text>
</comment>
<keyword evidence="5 9" id="KW-0812">Transmembrane</keyword>
<gene>
    <name evidence="12" type="ORF">FD04_GL001364</name>
</gene>
<keyword evidence="3 12" id="KW-0328">Glycosyltransferase</keyword>
<dbReference type="Pfam" id="PF13231">
    <property type="entry name" value="PMT_2"/>
    <property type="match status" value="1"/>
</dbReference>
<organism evidence="12 13">
    <name type="scientific">Secundilactobacillus odoratitofui DSM 19909 = JCM 15043</name>
    <dbReference type="NCBI Taxonomy" id="1423776"/>
    <lineage>
        <taxon>Bacteria</taxon>
        <taxon>Bacillati</taxon>
        <taxon>Bacillota</taxon>
        <taxon>Bacilli</taxon>
        <taxon>Lactobacillales</taxon>
        <taxon>Lactobacillaceae</taxon>
        <taxon>Secundilactobacillus</taxon>
    </lineage>
</organism>
<sequence>MIAILLLAAFLYSWQIWKVGATNDFYTVTITSMLKSVKNFWYASFNSFGTVTVNQPPVALWLMAMSAKVFCLHAWSVILPSIVLGVGSVALMYQLVTPYFGRFAGRLAALALTLTPAVVANSRTNNLDATLIFTLLLALLLLQKAITLQRLCWLLSSFALVGLAFNVKLLQAFLILPVMMLVYWLATRQPWQRKLQHLSLAFLTLAITTLIWPLSVDLTAKPANSNHYVALSLVYNYQANNQVLSQSTATTTKQSHTRPKPVKTTTASAAPVDQPQPKATKTDSGFLSLIETKLGTQISWLLPFAVFGTLGGLAYYRRKQRRWYQLTKEQQQILLWAGWLLPAYVSFALAHQYQSFYLVMLAPPIAALVGITLKVLIRQYHLSDMNNWQYYLLPLAIVTTACLQAWFVNPYYPWLSWLMLATGSFVSFILISSRRRRAIKLLIATGLMTVAVAPTWWSLTPAIAATNGTQGTTTLLTKAQQDSNTRVSSKLLCYLEKHNAGAKYLFATDEAATAAPYIVKTGHPVLSVSGFNRQSDTVTLAAFKQLVKTGQVRYFYAVDGAASSAITNWVKTNGTKITGETQQVTTPAPRPKQTNSTHTPQLTPQQTTGQLYQLSPTITQ</sequence>
<reference evidence="12 13" key="1">
    <citation type="journal article" date="2015" name="Genome Announc.">
        <title>Expanding the biotechnology potential of lactobacilli through comparative genomics of 213 strains and associated genera.</title>
        <authorList>
            <person name="Sun Z."/>
            <person name="Harris H.M."/>
            <person name="McCann A."/>
            <person name="Guo C."/>
            <person name="Argimon S."/>
            <person name="Zhang W."/>
            <person name="Yang X."/>
            <person name="Jeffery I.B."/>
            <person name="Cooney J.C."/>
            <person name="Kagawa T.F."/>
            <person name="Liu W."/>
            <person name="Song Y."/>
            <person name="Salvetti E."/>
            <person name="Wrobel A."/>
            <person name="Rasinkangas P."/>
            <person name="Parkhill J."/>
            <person name="Rea M.C."/>
            <person name="O'Sullivan O."/>
            <person name="Ritari J."/>
            <person name="Douillard F.P."/>
            <person name="Paul Ross R."/>
            <person name="Yang R."/>
            <person name="Briner A.E."/>
            <person name="Felis G.E."/>
            <person name="de Vos W.M."/>
            <person name="Barrangou R."/>
            <person name="Klaenhammer T.R."/>
            <person name="Caufield P.W."/>
            <person name="Cui Y."/>
            <person name="Zhang H."/>
            <person name="O'Toole P.W."/>
        </authorList>
    </citation>
    <scope>NUCLEOTIDE SEQUENCE [LARGE SCALE GENOMIC DNA]</scope>
    <source>
        <strain evidence="12 13">DSM 19909</strain>
    </source>
</reference>
<feature type="transmembrane region" description="Helical" evidence="9">
    <location>
        <begin position="414"/>
        <end position="431"/>
    </location>
</feature>
<feature type="transmembrane region" description="Helical" evidence="9">
    <location>
        <begin position="388"/>
        <end position="408"/>
    </location>
</feature>
<feature type="region of interest" description="Disordered" evidence="8">
    <location>
        <begin position="248"/>
        <end position="282"/>
    </location>
</feature>
<dbReference type="GO" id="GO:0010041">
    <property type="term" value="P:response to iron(III) ion"/>
    <property type="evidence" value="ECO:0007669"/>
    <property type="project" value="TreeGrafter"/>
</dbReference>
<dbReference type="PANTHER" id="PTHR33908">
    <property type="entry name" value="MANNOSYLTRANSFERASE YKCB-RELATED"/>
    <property type="match status" value="1"/>
</dbReference>
<comment type="subcellular location">
    <subcellularLocation>
        <location evidence="1">Cell membrane</location>
        <topology evidence="1">Multi-pass membrane protein</topology>
    </subcellularLocation>
</comment>
<evidence type="ECO:0000313" key="12">
    <source>
        <dbReference type="EMBL" id="KRK97347.1"/>
    </source>
</evidence>
<evidence type="ECO:0000256" key="1">
    <source>
        <dbReference type="ARBA" id="ARBA00004651"/>
    </source>
</evidence>
<evidence type="ECO:0000256" key="4">
    <source>
        <dbReference type="ARBA" id="ARBA00022679"/>
    </source>
</evidence>
<evidence type="ECO:0000256" key="7">
    <source>
        <dbReference type="ARBA" id="ARBA00023136"/>
    </source>
</evidence>
<feature type="transmembrane region" description="Helical" evidence="9">
    <location>
        <begin position="356"/>
        <end position="376"/>
    </location>
</feature>
<keyword evidence="13" id="KW-1185">Reference proteome</keyword>
<dbReference type="PATRIC" id="fig|1423776.4.peg.1383"/>
<dbReference type="STRING" id="1423776.FD04_GL001364"/>
<evidence type="ECO:0000256" key="5">
    <source>
        <dbReference type="ARBA" id="ARBA00022692"/>
    </source>
</evidence>
<evidence type="ECO:0000256" key="6">
    <source>
        <dbReference type="ARBA" id="ARBA00022989"/>
    </source>
</evidence>
<evidence type="ECO:0000256" key="2">
    <source>
        <dbReference type="ARBA" id="ARBA00022475"/>
    </source>
</evidence>
<name>A0A0R1LUT7_9LACO</name>
<accession>A0A0R1LUT7</accession>
<dbReference type="InterPro" id="IPR038731">
    <property type="entry name" value="RgtA/B/C-like"/>
</dbReference>
<keyword evidence="2" id="KW-1003">Cell membrane</keyword>
<evidence type="ECO:0000256" key="9">
    <source>
        <dbReference type="SAM" id="Phobius"/>
    </source>
</evidence>
<evidence type="ECO:0000256" key="3">
    <source>
        <dbReference type="ARBA" id="ARBA00022676"/>
    </source>
</evidence>
<keyword evidence="7 9" id="KW-0472">Membrane</keyword>
<feature type="transmembrane region" description="Helical" evidence="9">
    <location>
        <begin position="69"/>
        <end position="93"/>
    </location>
</feature>
<feature type="transmembrane region" description="Helical" evidence="9">
    <location>
        <begin position="158"/>
        <end position="186"/>
    </location>
</feature>
<feature type="transmembrane region" description="Helical" evidence="9">
    <location>
        <begin position="298"/>
        <end position="317"/>
    </location>
</feature>
<protein>
    <submittedName>
        <fullName evidence="12">Dolichyl-phosphate-mannose-protein mannosyltransferase</fullName>
    </submittedName>
</protein>
<dbReference type="AlphaFoldDB" id="A0A0R1LUT7"/>
<evidence type="ECO:0000313" key="13">
    <source>
        <dbReference type="Proteomes" id="UP000051160"/>
    </source>
</evidence>
<dbReference type="EMBL" id="AZEE01000029">
    <property type="protein sequence ID" value="KRK97347.1"/>
    <property type="molecule type" value="Genomic_DNA"/>
</dbReference>
<evidence type="ECO:0000259" key="11">
    <source>
        <dbReference type="Pfam" id="PF24878"/>
    </source>
</evidence>
<feature type="transmembrane region" description="Helical" evidence="9">
    <location>
        <begin position="99"/>
        <end position="120"/>
    </location>
</feature>
<dbReference type="GO" id="GO:0005886">
    <property type="term" value="C:plasma membrane"/>
    <property type="evidence" value="ECO:0007669"/>
    <property type="project" value="UniProtKB-SubCell"/>
</dbReference>
<feature type="compositionally biased region" description="Polar residues" evidence="8">
    <location>
        <begin position="577"/>
        <end position="596"/>
    </location>
</feature>
<dbReference type="InterPro" id="IPR050297">
    <property type="entry name" value="LipidA_mod_glycosyltrf_83"/>
</dbReference>
<dbReference type="GO" id="GO:0009103">
    <property type="term" value="P:lipopolysaccharide biosynthetic process"/>
    <property type="evidence" value="ECO:0007669"/>
    <property type="project" value="UniProtKB-ARBA"/>
</dbReference>
<keyword evidence="6 9" id="KW-1133">Transmembrane helix</keyword>
<proteinExistence type="predicted"/>
<dbReference type="Pfam" id="PF24878">
    <property type="entry name" value="YkcB_C"/>
    <property type="match status" value="1"/>
</dbReference>
<evidence type="ECO:0000256" key="8">
    <source>
        <dbReference type="SAM" id="MobiDB-lite"/>
    </source>
</evidence>
<feature type="domain" description="Putative mannosyltransferase YkcA/B-like C-terminal" evidence="11">
    <location>
        <begin position="491"/>
        <end position="573"/>
    </location>
</feature>
<feature type="transmembrane region" description="Helical" evidence="9">
    <location>
        <begin position="127"/>
        <end position="146"/>
    </location>
</feature>
<dbReference type="GO" id="GO:0016763">
    <property type="term" value="F:pentosyltransferase activity"/>
    <property type="evidence" value="ECO:0007669"/>
    <property type="project" value="TreeGrafter"/>
</dbReference>
<feature type="transmembrane region" description="Helical" evidence="9">
    <location>
        <begin position="198"/>
        <end position="215"/>
    </location>
</feature>
<dbReference type="Proteomes" id="UP000051160">
    <property type="component" value="Unassembled WGS sequence"/>
</dbReference>
<feature type="domain" description="Glycosyltransferase RgtA/B/C/D-like" evidence="10">
    <location>
        <begin position="55"/>
        <end position="212"/>
    </location>
</feature>
<feature type="transmembrane region" description="Helical" evidence="9">
    <location>
        <begin position="333"/>
        <end position="350"/>
    </location>
</feature>
<feature type="compositionally biased region" description="Low complexity" evidence="8">
    <location>
        <begin position="597"/>
        <end position="614"/>
    </location>
</feature>